<dbReference type="Gene3D" id="3.40.630.30">
    <property type="match status" value="1"/>
</dbReference>
<reference evidence="2" key="1">
    <citation type="journal article" date="2014" name="Int. J. Syst. Evol. Microbiol.">
        <title>Complete genome sequence of Corynebacterium casei LMG S-19264T (=DSM 44701T), isolated from a smear-ripened cheese.</title>
        <authorList>
            <consortium name="US DOE Joint Genome Institute (JGI-PGF)"/>
            <person name="Walter F."/>
            <person name="Albersmeier A."/>
            <person name="Kalinowski J."/>
            <person name="Ruckert C."/>
        </authorList>
    </citation>
    <scope>NUCLEOTIDE SEQUENCE</scope>
    <source>
        <strain evidence="2">CGMCC 1.6293</strain>
    </source>
</reference>
<dbReference type="Pfam" id="PF00583">
    <property type="entry name" value="Acetyltransf_1"/>
    <property type="match status" value="1"/>
</dbReference>
<comment type="caution">
    <text evidence="2">The sequence shown here is derived from an EMBL/GenBank/DDBJ whole genome shotgun (WGS) entry which is preliminary data.</text>
</comment>
<dbReference type="CDD" id="cd04301">
    <property type="entry name" value="NAT_SF"/>
    <property type="match status" value="1"/>
</dbReference>
<dbReference type="SUPFAM" id="SSF55729">
    <property type="entry name" value="Acyl-CoA N-acyltransferases (Nat)"/>
    <property type="match status" value="1"/>
</dbReference>
<dbReference type="EMBL" id="BMLF01000001">
    <property type="protein sequence ID" value="GGL94897.1"/>
    <property type="molecule type" value="Genomic_DNA"/>
</dbReference>
<reference evidence="2" key="2">
    <citation type="submission" date="2020-09" db="EMBL/GenBank/DDBJ databases">
        <authorList>
            <person name="Sun Q."/>
            <person name="Zhou Y."/>
        </authorList>
    </citation>
    <scope>NUCLEOTIDE SEQUENCE</scope>
    <source>
        <strain evidence="2">CGMCC 1.6293</strain>
    </source>
</reference>
<evidence type="ECO:0000259" key="1">
    <source>
        <dbReference type="PROSITE" id="PS51186"/>
    </source>
</evidence>
<organism evidence="2 3">
    <name type="scientific">Pseudooceanicola nanhaiensis</name>
    <dbReference type="NCBI Taxonomy" id="375761"/>
    <lineage>
        <taxon>Bacteria</taxon>
        <taxon>Pseudomonadati</taxon>
        <taxon>Pseudomonadota</taxon>
        <taxon>Alphaproteobacteria</taxon>
        <taxon>Rhodobacterales</taxon>
        <taxon>Paracoccaceae</taxon>
        <taxon>Pseudooceanicola</taxon>
    </lineage>
</organism>
<proteinExistence type="predicted"/>
<dbReference type="AlphaFoldDB" id="A0A917SU07"/>
<dbReference type="PROSITE" id="PS51186">
    <property type="entry name" value="GNAT"/>
    <property type="match status" value="1"/>
</dbReference>
<gene>
    <name evidence="2" type="ORF">GCM10011534_16360</name>
</gene>
<evidence type="ECO:0000313" key="3">
    <source>
        <dbReference type="Proteomes" id="UP000649829"/>
    </source>
</evidence>
<name>A0A917SU07_9RHOB</name>
<keyword evidence="3" id="KW-1185">Reference proteome</keyword>
<sequence>MAAKKDPYGGQTRVALLASSGGTDPRSPEEVEMFLRFVLPEDREAIAALLSAAFPTSEEALLVGRLRDAGDMVVELVAVIDGTIQGYVGFARHYAPKGWVSLSPLAVARKYRRRGVGGELVRYGLDFVRRQKAEAITVLGDGRYYRRFGFTHKAAENLTSPFPEEHTLLYPIAPGSAGTRAELVYADAFMRF</sequence>
<dbReference type="InterPro" id="IPR000182">
    <property type="entry name" value="GNAT_dom"/>
</dbReference>
<dbReference type="InterPro" id="IPR016181">
    <property type="entry name" value="Acyl_CoA_acyltransferase"/>
</dbReference>
<dbReference type="GO" id="GO:0016747">
    <property type="term" value="F:acyltransferase activity, transferring groups other than amino-acyl groups"/>
    <property type="evidence" value="ECO:0007669"/>
    <property type="project" value="InterPro"/>
</dbReference>
<feature type="domain" description="N-acetyltransferase" evidence="1">
    <location>
        <begin position="33"/>
        <end position="175"/>
    </location>
</feature>
<protein>
    <recommendedName>
        <fullName evidence="1">N-acetyltransferase domain-containing protein</fullName>
    </recommendedName>
</protein>
<accession>A0A917SU07</accession>
<dbReference type="Proteomes" id="UP000649829">
    <property type="component" value="Unassembled WGS sequence"/>
</dbReference>
<evidence type="ECO:0000313" key="2">
    <source>
        <dbReference type="EMBL" id="GGL94897.1"/>
    </source>
</evidence>